<proteinExistence type="predicted"/>
<feature type="region of interest" description="Disordered" evidence="1">
    <location>
        <begin position="1"/>
        <end position="108"/>
    </location>
</feature>
<reference evidence="3" key="1">
    <citation type="journal article" date="2018" name="Nat. Microbiol.">
        <title>Leveraging single-cell genomics to expand the fungal tree of life.</title>
        <authorList>
            <person name="Ahrendt S.R."/>
            <person name="Quandt C.A."/>
            <person name="Ciobanu D."/>
            <person name="Clum A."/>
            <person name="Salamov A."/>
            <person name="Andreopoulos B."/>
            <person name="Cheng J.F."/>
            <person name="Woyke T."/>
            <person name="Pelin A."/>
            <person name="Henrissat B."/>
            <person name="Reynolds N.K."/>
            <person name="Benny G.L."/>
            <person name="Smith M.E."/>
            <person name="James T.Y."/>
            <person name="Grigoriev I.V."/>
        </authorList>
    </citation>
    <scope>NUCLEOTIDE SEQUENCE [LARGE SCALE GENOMIC DNA]</scope>
    <source>
        <strain evidence="3">RSA 468</strain>
    </source>
</reference>
<evidence type="ECO:0008006" key="4">
    <source>
        <dbReference type="Google" id="ProtNLM"/>
    </source>
</evidence>
<name>A0A4P9ZNS5_9FUNG</name>
<feature type="compositionally biased region" description="Polar residues" evidence="1">
    <location>
        <begin position="1"/>
        <end position="14"/>
    </location>
</feature>
<feature type="compositionally biased region" description="Low complexity" evidence="1">
    <location>
        <begin position="45"/>
        <end position="66"/>
    </location>
</feature>
<keyword evidence="3" id="KW-1185">Reference proteome</keyword>
<accession>A0A4P9ZNS5</accession>
<evidence type="ECO:0000313" key="3">
    <source>
        <dbReference type="Proteomes" id="UP000268162"/>
    </source>
</evidence>
<sequence length="401" mass="44717">MRTTSTSAPEQSMDSRPRVRFYPLPPISPNFNPSQDSADSPAPELLASLRAALGGGKLNSSSQSAPRRSHSREHSESSRRTGRRHLRRQSNNELCDNPARHLLTDPTLPPLSEFRPLYPLRFDAGKVRAILMNDKRALHHAQPNFKSPQPSAPKLAGMPAAGALVPAGLRGPHNRRFRERPVVQAMVEHYESQITAGLRVWFPPTSVDQDDTAVAVAADLRPASPSSALAPSSPSPPASLTPPVAEFTDDEWLMVNPHATIPTGDPIDPNTVQLRQEDEGDEEDLVLLSHELLVDSPSDDLVTPESHYHHHHSASDSKPVRFPRFLSWETDPLSRFIIHLVSEYYHLRSISLTQTDGKRVIYVFHPNLYQLPEKEIPAKQPTLSHPPYQWPTRRLVELLSS</sequence>
<evidence type="ECO:0000313" key="2">
    <source>
        <dbReference type="EMBL" id="RKP34808.1"/>
    </source>
</evidence>
<feature type="compositionally biased region" description="Polar residues" evidence="1">
    <location>
        <begin position="29"/>
        <end position="38"/>
    </location>
</feature>
<protein>
    <recommendedName>
        <fullName evidence="4">R3H-associated N-terminal domain-containing protein</fullName>
    </recommendedName>
</protein>
<gene>
    <name evidence="2" type="ORF">BJ085DRAFT_40968</name>
</gene>
<dbReference type="Proteomes" id="UP000268162">
    <property type="component" value="Unassembled WGS sequence"/>
</dbReference>
<dbReference type="EMBL" id="ML003062">
    <property type="protein sequence ID" value="RKP34808.1"/>
    <property type="molecule type" value="Genomic_DNA"/>
</dbReference>
<evidence type="ECO:0000256" key="1">
    <source>
        <dbReference type="SAM" id="MobiDB-lite"/>
    </source>
</evidence>
<feature type="region of interest" description="Disordered" evidence="1">
    <location>
        <begin position="224"/>
        <end position="244"/>
    </location>
</feature>
<organism evidence="2 3">
    <name type="scientific">Dimargaris cristalligena</name>
    <dbReference type="NCBI Taxonomy" id="215637"/>
    <lineage>
        <taxon>Eukaryota</taxon>
        <taxon>Fungi</taxon>
        <taxon>Fungi incertae sedis</taxon>
        <taxon>Zoopagomycota</taxon>
        <taxon>Kickxellomycotina</taxon>
        <taxon>Dimargaritomycetes</taxon>
        <taxon>Dimargaritales</taxon>
        <taxon>Dimargaritaceae</taxon>
        <taxon>Dimargaris</taxon>
    </lineage>
</organism>
<dbReference type="AlphaFoldDB" id="A0A4P9ZNS5"/>